<dbReference type="RefSeq" id="WP_145029352.1">
    <property type="nucleotide sequence ID" value="NZ_CP036271.1"/>
</dbReference>
<dbReference type="NCBIfam" id="TIGR03119">
    <property type="entry name" value="one_C_fhcD"/>
    <property type="match status" value="1"/>
</dbReference>
<feature type="domain" description="Formylmethanofuran: tetrahydromethanopterin formyltransferase Ftr N-terminal" evidence="3">
    <location>
        <begin position="3"/>
        <end position="150"/>
    </location>
</feature>
<dbReference type="InterPro" id="IPR014053">
    <property type="entry name" value="ForMFR_H4MPT_ForTrfase"/>
</dbReference>
<gene>
    <name evidence="5" type="primary">fhcD_1</name>
    <name evidence="5" type="ORF">Pan44_18510</name>
</gene>
<feature type="domain" description="Formylmethanofuran: tetrahydromethanopterin formyltransferase Ftr C-terminal" evidence="4">
    <location>
        <begin position="153"/>
        <end position="300"/>
    </location>
</feature>
<dbReference type="Proteomes" id="UP000315700">
    <property type="component" value="Chromosome"/>
</dbReference>
<reference evidence="5 6" key="1">
    <citation type="submission" date="2019-02" db="EMBL/GenBank/DDBJ databases">
        <title>Deep-cultivation of Planctomycetes and their phenomic and genomic characterization uncovers novel biology.</title>
        <authorList>
            <person name="Wiegand S."/>
            <person name="Jogler M."/>
            <person name="Boedeker C."/>
            <person name="Pinto D."/>
            <person name="Vollmers J."/>
            <person name="Rivas-Marin E."/>
            <person name="Kohn T."/>
            <person name="Peeters S.H."/>
            <person name="Heuer A."/>
            <person name="Rast P."/>
            <person name="Oberbeckmann S."/>
            <person name="Bunk B."/>
            <person name="Jeske O."/>
            <person name="Meyerdierks A."/>
            <person name="Storesund J.E."/>
            <person name="Kallscheuer N."/>
            <person name="Luecker S."/>
            <person name="Lage O.M."/>
            <person name="Pohl T."/>
            <person name="Merkel B.J."/>
            <person name="Hornburger P."/>
            <person name="Mueller R.-W."/>
            <person name="Bruemmer F."/>
            <person name="Labrenz M."/>
            <person name="Spormann A.M."/>
            <person name="Op den Camp H."/>
            <person name="Overmann J."/>
            <person name="Amann R."/>
            <person name="Jetten M.S.M."/>
            <person name="Mascher T."/>
            <person name="Medema M.H."/>
            <person name="Devos D.P."/>
            <person name="Kaster A.-K."/>
            <person name="Ovreas L."/>
            <person name="Rohde M."/>
            <person name="Galperin M.Y."/>
            <person name="Jogler C."/>
        </authorList>
    </citation>
    <scope>NUCLEOTIDE SEQUENCE [LARGE SCALE GENOMIC DNA]</scope>
    <source>
        <strain evidence="5 6">Pan44</strain>
    </source>
</reference>
<evidence type="ECO:0000313" key="5">
    <source>
        <dbReference type="EMBL" id="QDT53827.1"/>
    </source>
</evidence>
<dbReference type="GO" id="GO:0030270">
    <property type="term" value="F:formylmethanofuran-tetrahydromethanopterin N-formyltransferase activity"/>
    <property type="evidence" value="ECO:0007669"/>
    <property type="project" value="UniProtKB-EC"/>
</dbReference>
<dbReference type="OrthoDB" id="8841169at2"/>
<keyword evidence="6" id="KW-1185">Reference proteome</keyword>
<dbReference type="InterPro" id="IPR002770">
    <property type="entry name" value="ForMFR_H4MPT_ForTrfase_C"/>
</dbReference>
<dbReference type="PIRSF" id="PIRSF006414">
    <property type="entry name" value="Ftr_formyl_trnsf"/>
    <property type="match status" value="1"/>
</dbReference>
<dbReference type="InParanoid" id="A0A517SCH1"/>
<evidence type="ECO:0000256" key="2">
    <source>
        <dbReference type="ARBA" id="ARBA00022679"/>
    </source>
</evidence>
<dbReference type="EC" id="2.3.1.101" evidence="5"/>
<dbReference type="NCBIfam" id="NF002554">
    <property type="entry name" value="PRK02114.1"/>
    <property type="match status" value="1"/>
</dbReference>
<evidence type="ECO:0000259" key="4">
    <source>
        <dbReference type="Pfam" id="PF02741"/>
    </source>
</evidence>
<dbReference type="Pfam" id="PF01913">
    <property type="entry name" value="FTR"/>
    <property type="match status" value="1"/>
</dbReference>
<evidence type="ECO:0000259" key="3">
    <source>
        <dbReference type="Pfam" id="PF01913"/>
    </source>
</evidence>
<dbReference type="AlphaFoldDB" id="A0A517SCH1"/>
<evidence type="ECO:0000256" key="1">
    <source>
        <dbReference type="ARBA" id="ARBA00006770"/>
    </source>
</evidence>
<keyword evidence="2 5" id="KW-0808">Transferase</keyword>
<comment type="similarity">
    <text evidence="1">Belongs to the FTR family.</text>
</comment>
<dbReference type="Pfam" id="PF02741">
    <property type="entry name" value="FTR_C"/>
    <property type="match status" value="1"/>
</dbReference>
<sequence>MAAEIEDTYAEAFRSIYAQVLVTAVNRTWLDHAVNAATGHASSSILCDCEAGVDRYVGPGGDESFATPDGRPGVILQFHLPRFKKDREATLEKVLLARLSQNILTCPTTACFNLLDTDPYFKLGRKIALFGDGWQYRTERYGRKMWAIPIMSGEFVLDRRFGFRDGIMGGNLWFMGVTQQAALEAAEKARDAALTVADVITPFPGGVASSGSKAGSRYSFLFASTNHFFCPTLREKLGTDSQVPAGVVAIQEIIINGRDLETVTSATHKAIEAAKDVPGVVKISAGNYNGRLGKNFIYLRPQGEKA</sequence>
<dbReference type="KEGG" id="ccos:Pan44_18510"/>
<dbReference type="InterPro" id="IPR023447">
    <property type="entry name" value="ForMFR_H4MPT_ForTrfase_fd-like"/>
</dbReference>
<keyword evidence="5" id="KW-0378">Hydrolase</keyword>
<name>A0A517SCH1_9PLAN</name>
<keyword evidence="5" id="KW-0012">Acyltransferase</keyword>
<dbReference type="SUPFAM" id="SSF55112">
    <property type="entry name" value="Formylmethanofuran:tetrahydromethanopterin formyltransferase"/>
    <property type="match status" value="2"/>
</dbReference>
<dbReference type="InterPro" id="IPR022667">
    <property type="entry name" value="ForMFR_H4MPT_ForTrfase_N"/>
</dbReference>
<organism evidence="5 6">
    <name type="scientific">Caulifigura coniformis</name>
    <dbReference type="NCBI Taxonomy" id="2527983"/>
    <lineage>
        <taxon>Bacteria</taxon>
        <taxon>Pseudomonadati</taxon>
        <taxon>Planctomycetota</taxon>
        <taxon>Planctomycetia</taxon>
        <taxon>Planctomycetales</taxon>
        <taxon>Planctomycetaceae</taxon>
        <taxon>Caulifigura</taxon>
    </lineage>
</organism>
<accession>A0A517SCH1</accession>
<dbReference type="GO" id="GO:0006730">
    <property type="term" value="P:one-carbon metabolic process"/>
    <property type="evidence" value="ECO:0007669"/>
    <property type="project" value="InterPro"/>
</dbReference>
<proteinExistence type="inferred from homology"/>
<dbReference type="GO" id="GO:0016787">
    <property type="term" value="F:hydrolase activity"/>
    <property type="evidence" value="ECO:0007669"/>
    <property type="project" value="UniProtKB-KW"/>
</dbReference>
<dbReference type="EMBL" id="CP036271">
    <property type="protein sequence ID" value="QDT53827.1"/>
    <property type="molecule type" value="Genomic_DNA"/>
</dbReference>
<evidence type="ECO:0000313" key="6">
    <source>
        <dbReference type="Proteomes" id="UP000315700"/>
    </source>
</evidence>
<dbReference type="Gene3D" id="3.30.70.520">
    <property type="match status" value="2"/>
</dbReference>
<protein>
    <submittedName>
        <fullName evidence="5">Formyltransferase/hydrolase complex subunit D</fullName>
        <ecNumber evidence="5">2.3.1.101</ecNumber>
    </submittedName>
</protein>